<keyword evidence="1" id="KW-0646">Protease inhibitor</keyword>
<comment type="caution">
    <text evidence="4">The sequence shown here is derived from an EMBL/GenBank/DDBJ whole genome shotgun (WGS) entry which is preliminary data.</text>
</comment>
<protein>
    <recommendedName>
        <fullName evidence="3">Antistasin-like domain-containing protein</fullName>
    </recommendedName>
</protein>
<dbReference type="Pfam" id="PF02822">
    <property type="entry name" value="Antistasin"/>
    <property type="match status" value="1"/>
</dbReference>
<evidence type="ECO:0000313" key="5">
    <source>
        <dbReference type="Proteomes" id="UP000663856"/>
    </source>
</evidence>
<dbReference type="EMBL" id="CAJNRF010002014">
    <property type="protein sequence ID" value="CAF2032674.1"/>
    <property type="molecule type" value="Genomic_DNA"/>
</dbReference>
<sequence length="392" mass="44730">MLTLLTSFKNNTALRYLDGFSADCTYIFKNGSIESMSVARVLENFVICFGELKSSTNGNIKTAAIGQIGRYLYMLNKTRDRRKICAFLYDFHTITFFYCEKMLNKNDLRYYQSETLKLIEDNHVKQSNFDIITIGKESREINFSKENWTMFIEFLTMNWQFYDYKMLNISPSYNLLGNSYEIAHRLGTGATSFVYLLKEKQKKRNDKSKFCVMKILRNNKLSLTFQGEMEIIKQLREEYLNSSVFPNILDSFSSVLCAKSDDANENSNLNTLILHPICPLIKCIAQNCANGFIVNQYGCTTCECNPCKFGQPLFQYPCGQGQRKCAANEGLCKVSQSDNAYCCPNEHGGCCPPVPFPINFLCLIPNCKNDTQCQVGQKCCRPCSRCINATLA</sequence>
<dbReference type="GO" id="GO:0004867">
    <property type="term" value="F:serine-type endopeptidase inhibitor activity"/>
    <property type="evidence" value="ECO:0007669"/>
    <property type="project" value="UniProtKB-KW"/>
</dbReference>
<evidence type="ECO:0000313" key="4">
    <source>
        <dbReference type="EMBL" id="CAF2032674.1"/>
    </source>
</evidence>
<gene>
    <name evidence="4" type="ORF">WKI299_LOCUS6801</name>
</gene>
<dbReference type="SUPFAM" id="SSF56112">
    <property type="entry name" value="Protein kinase-like (PK-like)"/>
    <property type="match status" value="1"/>
</dbReference>
<accession>A0A816N782</accession>
<reference evidence="4" key="1">
    <citation type="submission" date="2021-02" db="EMBL/GenBank/DDBJ databases">
        <authorList>
            <person name="Nowell W R."/>
        </authorList>
    </citation>
    <scope>NUCLEOTIDE SEQUENCE</scope>
</reference>
<dbReference type="Gene3D" id="3.30.200.20">
    <property type="entry name" value="Phosphorylase Kinase, domain 1"/>
    <property type="match status" value="1"/>
</dbReference>
<name>A0A816N782_9BILA</name>
<dbReference type="SUPFAM" id="SSF57262">
    <property type="entry name" value="Leech antihemostatic proteins"/>
    <property type="match status" value="1"/>
</dbReference>
<dbReference type="InterPro" id="IPR011009">
    <property type="entry name" value="Kinase-like_dom_sf"/>
</dbReference>
<evidence type="ECO:0000256" key="1">
    <source>
        <dbReference type="ARBA" id="ARBA00022690"/>
    </source>
</evidence>
<proteinExistence type="predicted"/>
<evidence type="ECO:0000256" key="2">
    <source>
        <dbReference type="ARBA" id="ARBA00022900"/>
    </source>
</evidence>
<dbReference type="InterPro" id="IPR011061">
    <property type="entry name" value="Hirudin/antistatin"/>
</dbReference>
<dbReference type="AlphaFoldDB" id="A0A816N782"/>
<dbReference type="Gene3D" id="2.10.22.10">
    <property type="entry name" value="Antistasin, domain 1"/>
    <property type="match status" value="1"/>
</dbReference>
<dbReference type="Proteomes" id="UP000663856">
    <property type="component" value="Unassembled WGS sequence"/>
</dbReference>
<keyword evidence="2" id="KW-0722">Serine protease inhibitor</keyword>
<evidence type="ECO:0000259" key="3">
    <source>
        <dbReference type="Pfam" id="PF02822"/>
    </source>
</evidence>
<organism evidence="4 5">
    <name type="scientific">Rotaria magnacalcarata</name>
    <dbReference type="NCBI Taxonomy" id="392030"/>
    <lineage>
        <taxon>Eukaryota</taxon>
        <taxon>Metazoa</taxon>
        <taxon>Spiralia</taxon>
        <taxon>Gnathifera</taxon>
        <taxon>Rotifera</taxon>
        <taxon>Eurotatoria</taxon>
        <taxon>Bdelloidea</taxon>
        <taxon>Philodinida</taxon>
        <taxon>Philodinidae</taxon>
        <taxon>Rotaria</taxon>
    </lineage>
</organism>
<dbReference type="InterPro" id="IPR004094">
    <property type="entry name" value="Antistasin-like"/>
</dbReference>
<feature type="domain" description="Antistasin-like" evidence="3">
    <location>
        <begin position="278"/>
        <end position="304"/>
    </location>
</feature>